<feature type="non-terminal residue" evidence="1">
    <location>
        <position position="125"/>
    </location>
</feature>
<comment type="caution">
    <text evidence="1">The sequence shown here is derived from an EMBL/GenBank/DDBJ whole genome shotgun (WGS) entry which is preliminary data.</text>
</comment>
<organism evidence="1 2">
    <name type="scientific">Scleropages formosus</name>
    <name type="common">Asian bonytongue</name>
    <name type="synonym">Osteoglossum formosum</name>
    <dbReference type="NCBI Taxonomy" id="113540"/>
    <lineage>
        <taxon>Eukaryota</taxon>
        <taxon>Metazoa</taxon>
        <taxon>Chordata</taxon>
        <taxon>Craniata</taxon>
        <taxon>Vertebrata</taxon>
        <taxon>Euteleostomi</taxon>
        <taxon>Actinopterygii</taxon>
        <taxon>Neopterygii</taxon>
        <taxon>Teleostei</taxon>
        <taxon>Osteoglossocephala</taxon>
        <taxon>Osteoglossomorpha</taxon>
        <taxon>Osteoglossiformes</taxon>
        <taxon>Osteoglossidae</taxon>
        <taxon>Scleropages</taxon>
    </lineage>
</organism>
<name>A0A0P7WLS3_SCLFO</name>
<reference evidence="1 2" key="1">
    <citation type="submission" date="2015-08" db="EMBL/GenBank/DDBJ databases">
        <title>The genome of the Asian arowana (Scleropages formosus).</title>
        <authorList>
            <person name="Tan M.H."/>
            <person name="Gan H.M."/>
            <person name="Croft L.J."/>
            <person name="Austin C.M."/>
        </authorList>
    </citation>
    <scope>NUCLEOTIDE SEQUENCE [LARGE SCALE GENOMIC DNA]</scope>
    <source>
        <strain evidence="1">Aro1</strain>
    </source>
</reference>
<accession>A0A0P7WLS3</accession>
<dbReference type="Proteomes" id="UP000034805">
    <property type="component" value="Unassembled WGS sequence"/>
</dbReference>
<protein>
    <submittedName>
        <fullName evidence="1">Uncharacterized protein</fullName>
    </submittedName>
</protein>
<proteinExistence type="predicted"/>
<gene>
    <name evidence="1" type="ORF">Z043_119885</name>
</gene>
<dbReference type="AlphaFoldDB" id="A0A0P7WLS3"/>
<evidence type="ECO:0000313" key="1">
    <source>
        <dbReference type="EMBL" id="KPP61965.1"/>
    </source>
</evidence>
<dbReference type="EMBL" id="JARO02009119">
    <property type="protein sequence ID" value="KPP61965.1"/>
    <property type="molecule type" value="Genomic_DNA"/>
</dbReference>
<sequence length="125" mass="14498">MLSDHWPGVLEADIQRITKTKTNPWRLNCIQCRQYKEQPAISAATAWGTTECTVWTLFISEASCQKEELQEQECLYYPQRQGSTDEMQSYLESLSLPRISHKNCSFLNSPFSKEEVWDSIRSMPS</sequence>
<evidence type="ECO:0000313" key="2">
    <source>
        <dbReference type="Proteomes" id="UP000034805"/>
    </source>
</evidence>